<dbReference type="AlphaFoldDB" id="A0AAV7LK18"/>
<feature type="compositionally biased region" description="Basic residues" evidence="1">
    <location>
        <begin position="130"/>
        <end position="152"/>
    </location>
</feature>
<comment type="caution">
    <text evidence="2">The sequence shown here is derived from an EMBL/GenBank/DDBJ whole genome shotgun (WGS) entry which is preliminary data.</text>
</comment>
<sequence>MCPAPCRIDRLPRPGTWLASNGLNQRGTVRVLPQKVSPASPPVRAARRLASPPARVGRAPSVVYAYEEKKKERGAAVRPEQESAQCLPQARLHHVGGAVRGRKHPCTPRCVAATTCARAVLPRREGRSVLSKRGRSPRQPNKKKKTEKGRNL</sequence>
<evidence type="ECO:0000313" key="3">
    <source>
        <dbReference type="Proteomes" id="UP001066276"/>
    </source>
</evidence>
<protein>
    <submittedName>
        <fullName evidence="2">Uncharacterized protein</fullName>
    </submittedName>
</protein>
<reference evidence="2" key="1">
    <citation type="journal article" date="2022" name="bioRxiv">
        <title>Sequencing and chromosome-scale assembly of the giantPleurodeles waltlgenome.</title>
        <authorList>
            <person name="Brown T."/>
            <person name="Elewa A."/>
            <person name="Iarovenko S."/>
            <person name="Subramanian E."/>
            <person name="Araus A.J."/>
            <person name="Petzold A."/>
            <person name="Susuki M."/>
            <person name="Suzuki K.-i.T."/>
            <person name="Hayashi T."/>
            <person name="Toyoda A."/>
            <person name="Oliveira C."/>
            <person name="Osipova E."/>
            <person name="Leigh N.D."/>
            <person name="Simon A."/>
            <person name="Yun M.H."/>
        </authorList>
    </citation>
    <scope>NUCLEOTIDE SEQUENCE</scope>
    <source>
        <strain evidence="2">20211129_DDA</strain>
        <tissue evidence="2">Liver</tissue>
    </source>
</reference>
<dbReference type="Proteomes" id="UP001066276">
    <property type="component" value="Chromosome 11"/>
</dbReference>
<proteinExistence type="predicted"/>
<feature type="region of interest" description="Disordered" evidence="1">
    <location>
        <begin position="35"/>
        <end position="57"/>
    </location>
</feature>
<organism evidence="2 3">
    <name type="scientific">Pleurodeles waltl</name>
    <name type="common">Iberian ribbed newt</name>
    <dbReference type="NCBI Taxonomy" id="8319"/>
    <lineage>
        <taxon>Eukaryota</taxon>
        <taxon>Metazoa</taxon>
        <taxon>Chordata</taxon>
        <taxon>Craniata</taxon>
        <taxon>Vertebrata</taxon>
        <taxon>Euteleostomi</taxon>
        <taxon>Amphibia</taxon>
        <taxon>Batrachia</taxon>
        <taxon>Caudata</taxon>
        <taxon>Salamandroidea</taxon>
        <taxon>Salamandridae</taxon>
        <taxon>Pleurodelinae</taxon>
        <taxon>Pleurodeles</taxon>
    </lineage>
</organism>
<feature type="region of interest" description="Disordered" evidence="1">
    <location>
        <begin position="121"/>
        <end position="152"/>
    </location>
</feature>
<evidence type="ECO:0000256" key="1">
    <source>
        <dbReference type="SAM" id="MobiDB-lite"/>
    </source>
</evidence>
<name>A0AAV7LK18_PLEWA</name>
<keyword evidence="3" id="KW-1185">Reference proteome</keyword>
<accession>A0AAV7LK18</accession>
<gene>
    <name evidence="2" type="ORF">NDU88_003972</name>
</gene>
<feature type="compositionally biased region" description="Low complexity" evidence="1">
    <location>
        <begin position="36"/>
        <end position="56"/>
    </location>
</feature>
<dbReference type="EMBL" id="JANPWB010000015">
    <property type="protein sequence ID" value="KAJ1090844.1"/>
    <property type="molecule type" value="Genomic_DNA"/>
</dbReference>
<evidence type="ECO:0000313" key="2">
    <source>
        <dbReference type="EMBL" id="KAJ1090844.1"/>
    </source>
</evidence>